<evidence type="ECO:0000259" key="9">
    <source>
        <dbReference type="Pfam" id="PF13231"/>
    </source>
</evidence>
<dbReference type="GO" id="GO:0009103">
    <property type="term" value="P:lipopolysaccharide biosynthetic process"/>
    <property type="evidence" value="ECO:0007669"/>
    <property type="project" value="UniProtKB-ARBA"/>
</dbReference>
<keyword evidence="6 8" id="KW-1133">Transmembrane helix</keyword>
<reference evidence="10" key="1">
    <citation type="submission" date="2018-10" db="EMBL/GenBank/DDBJ databases">
        <title>Acidithiobacillus sulfuriphilus sp. nov.: an extremely acidophilic sulfur-oxidizing chemolithotroph isolated from a neutral pH environment.</title>
        <authorList>
            <person name="Falagan C."/>
            <person name="Moya-Beltran A."/>
            <person name="Quatrini R."/>
            <person name="Johnson D.B."/>
        </authorList>
    </citation>
    <scope>NUCLEOTIDE SEQUENCE [LARGE SCALE GENOMIC DNA]</scope>
    <source>
        <strain evidence="10">CJ-2</strain>
    </source>
</reference>
<evidence type="ECO:0000256" key="6">
    <source>
        <dbReference type="ARBA" id="ARBA00022989"/>
    </source>
</evidence>
<dbReference type="Pfam" id="PF13231">
    <property type="entry name" value="PMT_2"/>
    <property type="match status" value="1"/>
</dbReference>
<protein>
    <submittedName>
        <fullName evidence="10">Phospholipid carrier-dependent glycosyltransferase</fullName>
    </submittedName>
</protein>
<evidence type="ECO:0000256" key="3">
    <source>
        <dbReference type="ARBA" id="ARBA00022676"/>
    </source>
</evidence>
<feature type="transmembrane region" description="Helical" evidence="8">
    <location>
        <begin position="156"/>
        <end position="188"/>
    </location>
</feature>
<feature type="transmembrane region" description="Helical" evidence="8">
    <location>
        <begin position="329"/>
        <end position="350"/>
    </location>
</feature>
<evidence type="ECO:0000256" key="1">
    <source>
        <dbReference type="ARBA" id="ARBA00004651"/>
    </source>
</evidence>
<dbReference type="AlphaFoldDB" id="A0A3M8R1F1"/>
<organism evidence="10">
    <name type="scientific">Acidithiobacillus sulfuriphilus</name>
    <dbReference type="NCBI Taxonomy" id="1867749"/>
    <lineage>
        <taxon>Bacteria</taxon>
        <taxon>Pseudomonadati</taxon>
        <taxon>Pseudomonadota</taxon>
        <taxon>Acidithiobacillia</taxon>
        <taxon>Acidithiobacillales</taxon>
        <taxon>Acidithiobacillaceae</taxon>
        <taxon>Acidithiobacillus</taxon>
    </lineage>
</organism>
<feature type="transmembrane region" description="Helical" evidence="8">
    <location>
        <begin position="12"/>
        <end position="33"/>
    </location>
</feature>
<evidence type="ECO:0000256" key="5">
    <source>
        <dbReference type="ARBA" id="ARBA00022692"/>
    </source>
</evidence>
<feature type="transmembrane region" description="Helical" evidence="8">
    <location>
        <begin position="82"/>
        <end position="99"/>
    </location>
</feature>
<dbReference type="PANTHER" id="PTHR33908">
    <property type="entry name" value="MANNOSYLTRANSFERASE YKCB-RELATED"/>
    <property type="match status" value="1"/>
</dbReference>
<evidence type="ECO:0000256" key="8">
    <source>
        <dbReference type="SAM" id="Phobius"/>
    </source>
</evidence>
<evidence type="ECO:0000313" key="10">
    <source>
        <dbReference type="EMBL" id="RNF61482.1"/>
    </source>
</evidence>
<dbReference type="InterPro" id="IPR038731">
    <property type="entry name" value="RgtA/B/C-like"/>
</dbReference>
<proteinExistence type="predicted"/>
<dbReference type="OrthoDB" id="5293184at2"/>
<dbReference type="GO" id="GO:0005886">
    <property type="term" value="C:plasma membrane"/>
    <property type="evidence" value="ECO:0007669"/>
    <property type="project" value="UniProtKB-SubCell"/>
</dbReference>
<keyword evidence="5 8" id="KW-0812">Transmembrane</keyword>
<name>A0A3M8R1F1_9PROT</name>
<dbReference type="GO" id="GO:0016763">
    <property type="term" value="F:pentosyltransferase activity"/>
    <property type="evidence" value="ECO:0007669"/>
    <property type="project" value="TreeGrafter"/>
</dbReference>
<feature type="transmembrane region" description="Helical" evidence="8">
    <location>
        <begin position="200"/>
        <end position="218"/>
    </location>
</feature>
<feature type="domain" description="Glycosyltransferase RgtA/B/C/D-like" evidence="9">
    <location>
        <begin position="58"/>
        <end position="218"/>
    </location>
</feature>
<keyword evidence="4 10" id="KW-0808">Transferase</keyword>
<keyword evidence="3" id="KW-0328">Glycosyltransferase</keyword>
<feature type="transmembrane region" description="Helical" evidence="8">
    <location>
        <begin position="280"/>
        <end position="297"/>
    </location>
</feature>
<evidence type="ECO:0000256" key="7">
    <source>
        <dbReference type="ARBA" id="ARBA00023136"/>
    </source>
</evidence>
<feature type="transmembrane region" description="Helical" evidence="8">
    <location>
        <begin position="105"/>
        <end position="126"/>
    </location>
</feature>
<dbReference type="PANTHER" id="PTHR33908:SF11">
    <property type="entry name" value="MEMBRANE PROTEIN"/>
    <property type="match status" value="1"/>
</dbReference>
<evidence type="ECO:0000256" key="4">
    <source>
        <dbReference type="ARBA" id="ARBA00022679"/>
    </source>
</evidence>
<dbReference type="InterPro" id="IPR050297">
    <property type="entry name" value="LipidA_mod_glycosyltrf_83"/>
</dbReference>
<feature type="transmembrane region" description="Helical" evidence="8">
    <location>
        <begin position="133"/>
        <end position="150"/>
    </location>
</feature>
<keyword evidence="2" id="KW-1003">Cell membrane</keyword>
<feature type="transmembrane region" description="Helical" evidence="8">
    <location>
        <begin position="244"/>
        <end position="268"/>
    </location>
</feature>
<comment type="caution">
    <text evidence="10">The sequence shown here is derived from an EMBL/GenBank/DDBJ whole genome shotgun (WGS) entry which is preliminary data.</text>
</comment>
<evidence type="ECO:0000256" key="2">
    <source>
        <dbReference type="ARBA" id="ARBA00022475"/>
    </source>
</evidence>
<sequence>MENSPRSTCRQPVGIGLVFLVILAIHYAIIVLGPLRLSGDEAQYWTWSRHLDWGYYTKAPVIAWIIALGTRIAGNTELGVRFFAPLFAFALSAMAYAFARQIHGSYRAGLVAALLFALTPIFFLGGQVMTTDIPMVTCWFLALWALWWALVRERPWAWYAAGLAVGLGLLSKYNMGVLPMAILVYLLASRHWRGALASPHPWLAALLALAVFSPNLWWNSRHHWVTMEATWGNVTGGCGGWEHWLAFLGGQAGVVSPILFALIFAALAVRGRHLTPQMGILVWPGLLALVFYLQKAWTGQVDVNWPVASYVGLFLWAAGPLAERVWARWTAAGLALSVLLIGLVLSADLLHRAHVPLPAHWYVPFKQMRGWPEIAAAVDRAGRGLGHYFVVTDFYQTSATLNFYLAGQPFVYYQHFGSLPARGNQYTLWPGYAGRRGQNAILVLCGDIGQAPASWRAHFARCQQPVFFTARSEGVNWHRMTLVVCGDYQGP</sequence>
<keyword evidence="7 8" id="KW-0472">Membrane</keyword>
<dbReference type="RefSeq" id="WP_123104043.1">
    <property type="nucleotide sequence ID" value="NZ_CP127527.1"/>
</dbReference>
<comment type="subcellular location">
    <subcellularLocation>
        <location evidence="1">Cell membrane</location>
        <topology evidence="1">Multi-pass membrane protein</topology>
    </subcellularLocation>
</comment>
<gene>
    <name evidence="10" type="ORF">EC580_08430</name>
</gene>
<accession>A0A3M8R1F1</accession>
<feature type="transmembrane region" description="Helical" evidence="8">
    <location>
        <begin position="53"/>
        <end position="70"/>
    </location>
</feature>
<dbReference type="EMBL" id="RIZI01000169">
    <property type="protein sequence ID" value="RNF61482.1"/>
    <property type="molecule type" value="Genomic_DNA"/>
</dbReference>